<evidence type="ECO:0000313" key="5">
    <source>
        <dbReference type="EMBL" id="OLQ93491.1"/>
    </source>
</evidence>
<dbReference type="FunFam" id="3.30.70.270:FF:000001">
    <property type="entry name" value="Diguanylate cyclase domain protein"/>
    <property type="match status" value="1"/>
</dbReference>
<dbReference type="InterPro" id="IPR029787">
    <property type="entry name" value="Nucleotide_cyclase"/>
</dbReference>
<dbReference type="SMART" id="SM00267">
    <property type="entry name" value="GGDEF"/>
    <property type="match status" value="1"/>
</dbReference>
<dbReference type="InterPro" id="IPR000160">
    <property type="entry name" value="GGDEF_dom"/>
</dbReference>
<name>A0A1Q9HRL8_9VIBR</name>
<dbReference type="PROSITE" id="PS50887">
    <property type="entry name" value="GGDEF"/>
    <property type="match status" value="1"/>
</dbReference>
<comment type="cofactor">
    <cofactor evidence="1">
        <name>Mg(2+)</name>
        <dbReference type="ChEBI" id="CHEBI:18420"/>
    </cofactor>
</comment>
<dbReference type="InterPro" id="IPR000014">
    <property type="entry name" value="PAS"/>
</dbReference>
<dbReference type="PANTHER" id="PTHR45138:SF9">
    <property type="entry name" value="DIGUANYLATE CYCLASE DGCM-RELATED"/>
    <property type="match status" value="1"/>
</dbReference>
<comment type="caution">
    <text evidence="5">The sequence shown here is derived from an EMBL/GenBank/DDBJ whole genome shotgun (WGS) entry which is preliminary data.</text>
</comment>
<reference evidence="5 6" key="1">
    <citation type="submission" date="2016-09" db="EMBL/GenBank/DDBJ databases">
        <title>Genomic Taxonomy of the Vibrionaceae.</title>
        <authorList>
            <person name="Gonzalez-Castillo A."/>
            <person name="Gomez-Gil B."/>
            <person name="Enciso-Ibarra K."/>
        </authorList>
    </citation>
    <scope>NUCLEOTIDE SEQUENCE [LARGE SCALE GENOMIC DNA]</scope>
    <source>
        <strain evidence="5 6">CAIM 703</strain>
    </source>
</reference>
<dbReference type="Gene3D" id="3.30.70.270">
    <property type="match status" value="1"/>
</dbReference>
<gene>
    <name evidence="5" type="ORF">BIY22_03090</name>
</gene>
<dbReference type="EMBL" id="MJMJ01000001">
    <property type="protein sequence ID" value="OLQ93491.1"/>
    <property type="molecule type" value="Genomic_DNA"/>
</dbReference>
<evidence type="ECO:0000313" key="6">
    <source>
        <dbReference type="Proteomes" id="UP000186313"/>
    </source>
</evidence>
<dbReference type="GO" id="GO:0052621">
    <property type="term" value="F:diguanylate cyclase activity"/>
    <property type="evidence" value="ECO:0007669"/>
    <property type="project" value="UniProtKB-EC"/>
</dbReference>
<sequence length="287" mass="32258">MESSGFKEVFDLCPTGIVITNHQLIIQDANAAAHRILRVKSLIGVSLGVLFDEVSKLHMETFSRYIKSGKQISLDCRFKNQNLEGWCELSATKVNSEEASNDTIIWSIADISMHKHRESELESLAYYDGLTGVYARHYFLHLAEQHMLNLRVNNQPFCVLVVDLDKFKQINDQYGHSKGDEILQKFASVTKDKLRKSDLLGRIGGEEFALLLPGANETVSLRIANRICHEITTISQQPKVTVSIGIALVSEPKDSIMQAMKRADDALYAVKSNGRNHARLGKHFYPV</sequence>
<dbReference type="Pfam" id="PF00990">
    <property type="entry name" value="GGDEF"/>
    <property type="match status" value="1"/>
</dbReference>
<dbReference type="CDD" id="cd01949">
    <property type="entry name" value="GGDEF"/>
    <property type="match status" value="1"/>
</dbReference>
<dbReference type="NCBIfam" id="TIGR00254">
    <property type="entry name" value="GGDEF"/>
    <property type="match status" value="1"/>
</dbReference>
<proteinExistence type="predicted"/>
<evidence type="ECO:0000256" key="2">
    <source>
        <dbReference type="ARBA" id="ARBA00012528"/>
    </source>
</evidence>
<dbReference type="AlphaFoldDB" id="A0A1Q9HRL8"/>
<dbReference type="SUPFAM" id="SSF55785">
    <property type="entry name" value="PYP-like sensor domain (PAS domain)"/>
    <property type="match status" value="1"/>
</dbReference>
<dbReference type="RefSeq" id="WP_075706129.1">
    <property type="nucleotide sequence ID" value="NZ_MJMJ01000001.1"/>
</dbReference>
<evidence type="ECO:0000256" key="3">
    <source>
        <dbReference type="ARBA" id="ARBA00034247"/>
    </source>
</evidence>
<evidence type="ECO:0000256" key="1">
    <source>
        <dbReference type="ARBA" id="ARBA00001946"/>
    </source>
</evidence>
<dbReference type="CDD" id="cd00130">
    <property type="entry name" value="PAS"/>
    <property type="match status" value="1"/>
</dbReference>
<accession>A0A1Q9HRL8</accession>
<dbReference type="PANTHER" id="PTHR45138">
    <property type="entry name" value="REGULATORY COMPONENTS OF SENSORY TRANSDUCTION SYSTEM"/>
    <property type="match status" value="1"/>
</dbReference>
<comment type="catalytic activity">
    <reaction evidence="3">
        <text>2 GTP = 3',3'-c-di-GMP + 2 diphosphate</text>
        <dbReference type="Rhea" id="RHEA:24898"/>
        <dbReference type="ChEBI" id="CHEBI:33019"/>
        <dbReference type="ChEBI" id="CHEBI:37565"/>
        <dbReference type="ChEBI" id="CHEBI:58805"/>
        <dbReference type="EC" id="2.7.7.65"/>
    </reaction>
</comment>
<dbReference type="EC" id="2.7.7.65" evidence="2"/>
<protein>
    <recommendedName>
        <fullName evidence="2">diguanylate cyclase</fullName>
        <ecNumber evidence="2">2.7.7.65</ecNumber>
    </recommendedName>
</protein>
<dbReference type="SUPFAM" id="SSF55073">
    <property type="entry name" value="Nucleotide cyclase"/>
    <property type="match status" value="1"/>
</dbReference>
<dbReference type="InterPro" id="IPR050469">
    <property type="entry name" value="Diguanylate_Cyclase"/>
</dbReference>
<dbReference type="OrthoDB" id="5800589at2"/>
<dbReference type="Gene3D" id="3.30.450.20">
    <property type="entry name" value="PAS domain"/>
    <property type="match status" value="1"/>
</dbReference>
<dbReference type="Proteomes" id="UP000186313">
    <property type="component" value="Unassembled WGS sequence"/>
</dbReference>
<dbReference type="InterPro" id="IPR035965">
    <property type="entry name" value="PAS-like_dom_sf"/>
</dbReference>
<feature type="domain" description="GGDEF" evidence="4">
    <location>
        <begin position="155"/>
        <end position="283"/>
    </location>
</feature>
<dbReference type="STRING" id="1381081.BIY22_03090"/>
<dbReference type="Pfam" id="PF13188">
    <property type="entry name" value="PAS_8"/>
    <property type="match status" value="1"/>
</dbReference>
<dbReference type="InterPro" id="IPR043128">
    <property type="entry name" value="Rev_trsase/Diguanyl_cyclase"/>
</dbReference>
<organism evidence="5 6">
    <name type="scientific">Vibrio panuliri</name>
    <dbReference type="NCBI Taxonomy" id="1381081"/>
    <lineage>
        <taxon>Bacteria</taxon>
        <taxon>Pseudomonadati</taxon>
        <taxon>Pseudomonadota</taxon>
        <taxon>Gammaproteobacteria</taxon>
        <taxon>Vibrionales</taxon>
        <taxon>Vibrionaceae</taxon>
        <taxon>Vibrio</taxon>
    </lineage>
</organism>
<evidence type="ECO:0000259" key="4">
    <source>
        <dbReference type="PROSITE" id="PS50887"/>
    </source>
</evidence>